<name>Q4STJ4_TETNG</name>
<feature type="region of interest" description="Disordered" evidence="1">
    <location>
        <begin position="1"/>
        <end position="44"/>
    </location>
</feature>
<dbReference type="KEGG" id="tng:GSTEN00012917G001"/>
<proteinExistence type="predicted"/>
<sequence>YGGDMLSGELVSWPGPPSPGQMAARRALRSSRAAGDSAPGPPTPSYLGSSCLLVGLSSRHATAHANALARTGRLIELSFHPS</sequence>
<accession>Q4STJ4</accession>
<organism evidence="2">
    <name type="scientific">Tetraodon nigroviridis</name>
    <name type="common">Spotted green pufferfish</name>
    <name type="synonym">Chelonodon nigroviridis</name>
    <dbReference type="NCBI Taxonomy" id="99883"/>
    <lineage>
        <taxon>Eukaryota</taxon>
        <taxon>Metazoa</taxon>
        <taxon>Chordata</taxon>
        <taxon>Craniata</taxon>
        <taxon>Vertebrata</taxon>
        <taxon>Euteleostomi</taxon>
        <taxon>Actinopterygii</taxon>
        <taxon>Neopterygii</taxon>
        <taxon>Teleostei</taxon>
        <taxon>Neoteleostei</taxon>
        <taxon>Acanthomorphata</taxon>
        <taxon>Eupercaria</taxon>
        <taxon>Tetraodontiformes</taxon>
        <taxon>Tetradontoidea</taxon>
        <taxon>Tetraodontidae</taxon>
        <taxon>Tetraodon</taxon>
    </lineage>
</organism>
<reference evidence="2" key="1">
    <citation type="journal article" date="2004" name="Nature">
        <title>Genome duplication in the teleost fish Tetraodon nigroviridis reveals the early vertebrate proto-karyotype.</title>
        <authorList>
            <person name="Jaillon O."/>
            <person name="Aury J.-M."/>
            <person name="Brunet F."/>
            <person name="Petit J.-L."/>
            <person name="Stange-Thomann N."/>
            <person name="Mauceli E."/>
            <person name="Bouneau L."/>
            <person name="Fischer C."/>
            <person name="Ozouf-Costaz C."/>
            <person name="Bernot A."/>
            <person name="Nicaud S."/>
            <person name="Jaffe D."/>
            <person name="Fisher S."/>
            <person name="Lutfalla G."/>
            <person name="Dossat C."/>
            <person name="Segurens B."/>
            <person name="Dasilva C."/>
            <person name="Salanoubat M."/>
            <person name="Levy M."/>
            <person name="Boudet N."/>
            <person name="Castellano S."/>
            <person name="Anthouard V."/>
            <person name="Jubin C."/>
            <person name="Castelli V."/>
            <person name="Katinka M."/>
            <person name="Vacherie B."/>
            <person name="Biemont C."/>
            <person name="Skalli Z."/>
            <person name="Cattolico L."/>
            <person name="Poulain J."/>
            <person name="De Berardinis V."/>
            <person name="Cruaud C."/>
            <person name="Duprat S."/>
            <person name="Brottier P."/>
            <person name="Coutanceau J.-P."/>
            <person name="Gouzy J."/>
            <person name="Parra G."/>
            <person name="Lardier G."/>
            <person name="Chapple C."/>
            <person name="McKernan K.J."/>
            <person name="McEwan P."/>
            <person name="Bosak S."/>
            <person name="Kellis M."/>
            <person name="Volff J.-N."/>
            <person name="Guigo R."/>
            <person name="Zody M.C."/>
            <person name="Mesirov J."/>
            <person name="Lindblad-Toh K."/>
            <person name="Birren B."/>
            <person name="Nusbaum C."/>
            <person name="Kahn D."/>
            <person name="Robinson-Rechavi M."/>
            <person name="Laudet V."/>
            <person name="Schachter V."/>
            <person name="Quetier F."/>
            <person name="Saurin W."/>
            <person name="Scarpelli C."/>
            <person name="Wincker P."/>
            <person name="Lander E.S."/>
            <person name="Weissenbach J."/>
            <person name="Roest Crollius H."/>
        </authorList>
    </citation>
    <scope>NUCLEOTIDE SEQUENCE [LARGE SCALE GENOMIC DNA]</scope>
</reference>
<dbReference type="AlphaFoldDB" id="Q4STJ4"/>
<protein>
    <submittedName>
        <fullName evidence="2">Chromosome undetermined SCAF14187, whole genome shotgun sequence</fullName>
    </submittedName>
</protein>
<gene>
    <name evidence="2" type="ORF">GSTENG00012917001</name>
</gene>
<dbReference type="EMBL" id="CAAE01014187">
    <property type="protein sequence ID" value="CAF96038.1"/>
    <property type="molecule type" value="Genomic_DNA"/>
</dbReference>
<evidence type="ECO:0000256" key="1">
    <source>
        <dbReference type="SAM" id="MobiDB-lite"/>
    </source>
</evidence>
<reference evidence="2" key="2">
    <citation type="submission" date="2004-02" db="EMBL/GenBank/DDBJ databases">
        <authorList>
            <consortium name="Genoscope"/>
            <consortium name="Whitehead Institute Centre for Genome Research"/>
        </authorList>
    </citation>
    <scope>NUCLEOTIDE SEQUENCE</scope>
</reference>
<evidence type="ECO:0000313" key="2">
    <source>
        <dbReference type="EMBL" id="CAF96038.1"/>
    </source>
</evidence>
<feature type="non-terminal residue" evidence="2">
    <location>
        <position position="1"/>
    </location>
</feature>